<dbReference type="InterPro" id="IPR051600">
    <property type="entry name" value="Beta-PGM-like"/>
</dbReference>
<dbReference type="Proteomes" id="UP000749740">
    <property type="component" value="Unassembled WGS sequence"/>
</dbReference>
<keyword evidence="3" id="KW-0479">Metal-binding</keyword>
<dbReference type="NCBIfam" id="TIGR01509">
    <property type="entry name" value="HAD-SF-IA-v3"/>
    <property type="match status" value="1"/>
</dbReference>
<name>A0A9Q3M873_9HYPH</name>
<sequence length="238" mass="25271">MLTSRVDYPGITGAMSSIDLVIFDCDGVLIDSEPIASRTLAETLQGAGIAITAAEAHAKFTGNSESIIAEMCRREYGIIDVAALFEAWHRHLFEEFARSLTPIPGISEVVKSLDRPKCVASNSTMRRLRNSLGKLDLWSAFAEGVFSAEFVSRPKPAPDLLLHCAERFRARPARCVMIDDSVHGVAAAIAAGMTAIGFVDPADPRPGRRALLDAAGAAAVATGAGELTAILEHVGGRL</sequence>
<dbReference type="PANTHER" id="PTHR46193">
    <property type="entry name" value="6-PHOSPHOGLUCONATE PHOSPHATASE"/>
    <property type="match status" value="1"/>
</dbReference>
<dbReference type="InterPro" id="IPR023214">
    <property type="entry name" value="HAD_sf"/>
</dbReference>
<dbReference type="AlphaFoldDB" id="A0A9Q3M873"/>
<dbReference type="InterPro" id="IPR036412">
    <property type="entry name" value="HAD-like_sf"/>
</dbReference>
<proteinExistence type="inferred from homology"/>
<dbReference type="Gene3D" id="3.40.50.1000">
    <property type="entry name" value="HAD superfamily/HAD-like"/>
    <property type="match status" value="1"/>
</dbReference>
<dbReference type="PANTHER" id="PTHR46193:SF10">
    <property type="entry name" value="6-PHOSPHOGLUCONATE PHOSPHATASE"/>
    <property type="match status" value="1"/>
</dbReference>
<keyword evidence="4" id="KW-0460">Magnesium</keyword>
<gene>
    <name evidence="5" type="ORF">HJB63_05720</name>
</gene>
<protein>
    <submittedName>
        <fullName evidence="5">HAD-IA family hydrolase</fullName>
    </submittedName>
</protein>
<dbReference type="Pfam" id="PF00702">
    <property type="entry name" value="Hydrolase"/>
    <property type="match status" value="1"/>
</dbReference>
<evidence type="ECO:0000256" key="1">
    <source>
        <dbReference type="ARBA" id="ARBA00001946"/>
    </source>
</evidence>
<dbReference type="SUPFAM" id="SSF56784">
    <property type="entry name" value="HAD-like"/>
    <property type="match status" value="1"/>
</dbReference>
<dbReference type="InterPro" id="IPR006439">
    <property type="entry name" value="HAD-SF_hydro_IA"/>
</dbReference>
<evidence type="ECO:0000313" key="6">
    <source>
        <dbReference type="Proteomes" id="UP000749740"/>
    </source>
</evidence>
<evidence type="ECO:0000313" key="5">
    <source>
        <dbReference type="EMBL" id="MBX5022077.1"/>
    </source>
</evidence>
<comment type="similarity">
    <text evidence="2">Belongs to the HAD-like hydrolase superfamily. CbbY/CbbZ/Gph/YieH family.</text>
</comment>
<dbReference type="RefSeq" id="WP_221105305.1">
    <property type="nucleotide sequence ID" value="NZ_JABDXQ010000003.1"/>
</dbReference>
<evidence type="ECO:0000256" key="3">
    <source>
        <dbReference type="ARBA" id="ARBA00022723"/>
    </source>
</evidence>
<dbReference type="InterPro" id="IPR023198">
    <property type="entry name" value="PGP-like_dom2"/>
</dbReference>
<organism evidence="5 6">
    <name type="scientific">Rhizobium lentis</name>
    <dbReference type="NCBI Taxonomy" id="1138194"/>
    <lineage>
        <taxon>Bacteria</taxon>
        <taxon>Pseudomonadati</taxon>
        <taxon>Pseudomonadota</taxon>
        <taxon>Alphaproteobacteria</taxon>
        <taxon>Hyphomicrobiales</taxon>
        <taxon>Rhizobiaceae</taxon>
        <taxon>Rhizobium/Agrobacterium group</taxon>
        <taxon>Rhizobium</taxon>
    </lineage>
</organism>
<dbReference type="SFLD" id="SFLDG01129">
    <property type="entry name" value="C1.5:_HAD__Beta-PGM__Phosphata"/>
    <property type="match status" value="1"/>
</dbReference>
<evidence type="ECO:0000256" key="4">
    <source>
        <dbReference type="ARBA" id="ARBA00022842"/>
    </source>
</evidence>
<dbReference type="GO" id="GO:0016787">
    <property type="term" value="F:hydrolase activity"/>
    <property type="evidence" value="ECO:0007669"/>
    <property type="project" value="UniProtKB-KW"/>
</dbReference>
<keyword evidence="5" id="KW-0378">Hydrolase</keyword>
<dbReference type="Gene3D" id="1.10.150.240">
    <property type="entry name" value="Putative phosphatase, domain 2"/>
    <property type="match status" value="1"/>
</dbReference>
<comment type="caution">
    <text evidence="5">The sequence shown here is derived from an EMBL/GenBank/DDBJ whole genome shotgun (WGS) entry which is preliminary data.</text>
</comment>
<dbReference type="SFLD" id="SFLDS00003">
    <property type="entry name" value="Haloacid_Dehalogenase"/>
    <property type="match status" value="1"/>
</dbReference>
<comment type="cofactor">
    <cofactor evidence="1">
        <name>Mg(2+)</name>
        <dbReference type="ChEBI" id="CHEBI:18420"/>
    </cofactor>
</comment>
<evidence type="ECO:0000256" key="2">
    <source>
        <dbReference type="ARBA" id="ARBA00006171"/>
    </source>
</evidence>
<dbReference type="SFLD" id="SFLDG01135">
    <property type="entry name" value="C1.5.6:_HAD__Beta-PGM__Phospha"/>
    <property type="match status" value="1"/>
</dbReference>
<dbReference type="EMBL" id="JABDYC010000001">
    <property type="protein sequence ID" value="MBX5022077.1"/>
    <property type="molecule type" value="Genomic_DNA"/>
</dbReference>
<reference evidence="5" key="1">
    <citation type="submission" date="2020-04" db="EMBL/GenBank/DDBJ databases">
        <title>Global-level population genomics: horizontal gene transfer, symbiosis and evolution in Rhizobia.</title>
        <authorList>
            <person name="Gai Y."/>
        </authorList>
    </citation>
    <scope>NUCLEOTIDE SEQUENCE</scope>
    <source>
        <strain evidence="5">BLR57</strain>
    </source>
</reference>
<dbReference type="GO" id="GO:0046872">
    <property type="term" value="F:metal ion binding"/>
    <property type="evidence" value="ECO:0007669"/>
    <property type="project" value="UniProtKB-KW"/>
</dbReference>
<accession>A0A9Q3M873</accession>